<reference evidence="2" key="1">
    <citation type="submission" date="2023-11" db="EMBL/GenBank/DDBJ databases">
        <authorList>
            <person name="Alioto T."/>
            <person name="Alioto T."/>
            <person name="Gomez Garrido J."/>
        </authorList>
    </citation>
    <scope>NUCLEOTIDE SEQUENCE</scope>
</reference>
<evidence type="ECO:0000313" key="3">
    <source>
        <dbReference type="Proteomes" id="UP001296104"/>
    </source>
</evidence>
<name>A0AAI8W157_9PEZI</name>
<gene>
    <name evidence="2" type="ORF">LECACI_7A000111</name>
</gene>
<accession>A0AAI8W157</accession>
<proteinExistence type="predicted"/>
<keyword evidence="3" id="KW-1185">Reference proteome</keyword>
<feature type="compositionally biased region" description="Acidic residues" evidence="1">
    <location>
        <begin position="442"/>
        <end position="482"/>
    </location>
</feature>
<dbReference type="EMBL" id="CAVMBE010000001">
    <property type="protein sequence ID" value="CAK3744356.1"/>
    <property type="molecule type" value="Genomic_DNA"/>
</dbReference>
<comment type="caution">
    <text evidence="2">The sequence shown here is derived from an EMBL/GenBank/DDBJ whole genome shotgun (WGS) entry which is preliminary data.</text>
</comment>
<evidence type="ECO:0000313" key="2">
    <source>
        <dbReference type="EMBL" id="CAK3744356.1"/>
    </source>
</evidence>
<organism evidence="2 3">
    <name type="scientific">Lecanosticta acicola</name>
    <dbReference type="NCBI Taxonomy" id="111012"/>
    <lineage>
        <taxon>Eukaryota</taxon>
        <taxon>Fungi</taxon>
        <taxon>Dikarya</taxon>
        <taxon>Ascomycota</taxon>
        <taxon>Pezizomycotina</taxon>
        <taxon>Dothideomycetes</taxon>
        <taxon>Dothideomycetidae</taxon>
        <taxon>Mycosphaerellales</taxon>
        <taxon>Mycosphaerellaceae</taxon>
        <taxon>Lecanosticta</taxon>
    </lineage>
</organism>
<feature type="region of interest" description="Disordered" evidence="1">
    <location>
        <begin position="440"/>
        <end position="490"/>
    </location>
</feature>
<dbReference type="AlphaFoldDB" id="A0AAI8W157"/>
<sequence>MTDAEDDEFDLSDAENYFDEAAQYAFHGVSSSPLLQLPPELLTLIVEHFIDTCHTSSGQPTIVRSLKVLRAVHPYIARLRLVQSKLFHNLRLKPDPDQLRDLERSAKGFDNISSFVRRVVFDHVHVRRCALPPERARDSVQAIQNVLGRRVNTAVEKGRVLAVWTRILSKLPKVCIFRLSESRKTTWELINCGPGAQTLLTLALESLSQAKCHIRELSVHYRAEDEFVWTKVHQWENVDVEKLQKLNLDLEIRHLHGRKWDYRRTFGLESTAVANTLLYGSMNELRYLMLSGQVLSILFSPATKSVPSLPKLQTLILDTGRIDASCLGAWLSELPSLTRLLLDSIAVGNESNLTDWRPFFDAIREHANDGLQLWLCHISVLTAASPETQTSFRHIVPYKDFEKSLHTDPIWREITVMIKRYVSHAGDWFLREHWDPANYALSDEDEDDDGEEHEEDGDEYVEPEEDGFNLSDGEEGEDEDDIAGSRPFQQIAPDPAEFIARFAYVPPAGAMRAQLEDGMDF</sequence>
<evidence type="ECO:0000256" key="1">
    <source>
        <dbReference type="SAM" id="MobiDB-lite"/>
    </source>
</evidence>
<protein>
    <submittedName>
        <fullName evidence="2">Uncharacterized protein</fullName>
    </submittedName>
</protein>
<dbReference type="Proteomes" id="UP001296104">
    <property type="component" value="Unassembled WGS sequence"/>
</dbReference>